<evidence type="ECO:0000313" key="8">
    <source>
        <dbReference type="Proteomes" id="UP000230069"/>
    </source>
</evidence>
<name>A0A2G5E9E8_AQUCA</name>
<dbReference type="SUPFAM" id="SSF101936">
    <property type="entry name" value="DNA-binding pseudobarrel domain"/>
    <property type="match status" value="1"/>
</dbReference>
<dbReference type="PANTHER" id="PTHR31920">
    <property type="entry name" value="B3 DOMAIN-CONTAINING"/>
    <property type="match status" value="1"/>
</dbReference>
<organism evidence="7 8">
    <name type="scientific">Aquilegia coerulea</name>
    <name type="common">Rocky mountain columbine</name>
    <dbReference type="NCBI Taxonomy" id="218851"/>
    <lineage>
        <taxon>Eukaryota</taxon>
        <taxon>Viridiplantae</taxon>
        <taxon>Streptophyta</taxon>
        <taxon>Embryophyta</taxon>
        <taxon>Tracheophyta</taxon>
        <taxon>Spermatophyta</taxon>
        <taxon>Magnoliopsida</taxon>
        <taxon>Ranunculales</taxon>
        <taxon>Ranunculaceae</taxon>
        <taxon>Thalictroideae</taxon>
        <taxon>Aquilegia</taxon>
    </lineage>
</organism>
<accession>A0A2G5E9E8</accession>
<keyword evidence="5" id="KW-0539">Nucleus</keyword>
<dbReference type="OrthoDB" id="623918at2759"/>
<evidence type="ECO:0000256" key="3">
    <source>
        <dbReference type="ARBA" id="ARBA00023125"/>
    </source>
</evidence>
<dbReference type="Proteomes" id="UP000230069">
    <property type="component" value="Unassembled WGS sequence"/>
</dbReference>
<gene>
    <name evidence="7" type="ORF">AQUCO_01000341v1</name>
</gene>
<dbReference type="AlphaFoldDB" id="A0A2G5E9E8"/>
<dbReference type="FunCoup" id="A0A2G5E9E8">
    <property type="interactions" value="76"/>
</dbReference>
<reference evidence="7 8" key="1">
    <citation type="submission" date="2017-09" db="EMBL/GenBank/DDBJ databases">
        <title>WGS assembly of Aquilegia coerulea Goldsmith.</title>
        <authorList>
            <person name="Hodges S."/>
            <person name="Kramer E."/>
            <person name="Nordborg M."/>
            <person name="Tomkins J."/>
            <person name="Borevitz J."/>
            <person name="Derieg N."/>
            <person name="Yan J."/>
            <person name="Mihaltcheva S."/>
            <person name="Hayes R.D."/>
            <person name="Rokhsar D."/>
        </authorList>
    </citation>
    <scope>NUCLEOTIDE SEQUENCE [LARGE SCALE GENOMIC DNA]</scope>
    <source>
        <strain evidence="8">cv. Goldsmith</strain>
    </source>
</reference>
<keyword evidence="4" id="KW-0804">Transcription</keyword>
<dbReference type="EMBL" id="KZ305027">
    <property type="protein sequence ID" value="PIA52399.1"/>
    <property type="molecule type" value="Genomic_DNA"/>
</dbReference>
<evidence type="ECO:0000259" key="6">
    <source>
        <dbReference type="PROSITE" id="PS50863"/>
    </source>
</evidence>
<comment type="subcellular location">
    <subcellularLocation>
        <location evidence="1">Nucleus</location>
    </subcellularLocation>
</comment>
<dbReference type="InterPro" id="IPR015300">
    <property type="entry name" value="DNA-bd_pseudobarrel_sf"/>
</dbReference>
<dbReference type="InParanoid" id="A0A2G5E9E8"/>
<proteinExistence type="predicted"/>
<dbReference type="GO" id="GO:0003677">
    <property type="term" value="F:DNA binding"/>
    <property type="evidence" value="ECO:0007669"/>
    <property type="project" value="UniProtKB-KW"/>
</dbReference>
<dbReference type="PANTHER" id="PTHR31920:SF37">
    <property type="entry name" value="B3 DOMAIN-CONTAINING TRANSCRIPTION FACTOR VRN1"/>
    <property type="match status" value="1"/>
</dbReference>
<evidence type="ECO:0000256" key="2">
    <source>
        <dbReference type="ARBA" id="ARBA00023015"/>
    </source>
</evidence>
<dbReference type="InterPro" id="IPR003340">
    <property type="entry name" value="B3_DNA-bd"/>
</dbReference>
<keyword evidence="2" id="KW-0805">Transcription regulation</keyword>
<dbReference type="Pfam" id="PF02362">
    <property type="entry name" value="B3"/>
    <property type="match status" value="1"/>
</dbReference>
<dbReference type="GO" id="GO:0005634">
    <property type="term" value="C:nucleus"/>
    <property type="evidence" value="ECO:0007669"/>
    <property type="project" value="UniProtKB-SubCell"/>
</dbReference>
<evidence type="ECO:0000256" key="5">
    <source>
        <dbReference type="ARBA" id="ARBA00023242"/>
    </source>
</evidence>
<dbReference type="Gene3D" id="2.40.330.10">
    <property type="entry name" value="DNA-binding pseudobarrel domain"/>
    <property type="match status" value="1"/>
</dbReference>
<sequence length="211" mass="25303">MNEEQCYKEMMEEKEKGYHFFKFILPSCIENRCLAIPKKFIRIFGKELSNIVVLKDPSSREWHVELGEDEGQIWFQNGWHEFMKYHSITYWHLLVFKYDGNSHFNVVIFDKTASEIWYPMSCMDDLEEAINGFGPQIRQENHEEEFMKVLNRFSLMKVTNERELRDGSLQEKENAVEATRGFTSKNPFFSVTMRPSHVRVWYMLLTENVWS</sequence>
<dbReference type="PROSITE" id="PS50863">
    <property type="entry name" value="B3"/>
    <property type="match status" value="1"/>
</dbReference>
<protein>
    <recommendedName>
        <fullName evidence="6">TF-B3 domain-containing protein</fullName>
    </recommendedName>
</protein>
<dbReference type="InterPro" id="IPR050655">
    <property type="entry name" value="Plant_B3_domain"/>
</dbReference>
<dbReference type="STRING" id="218851.A0A2G5E9E8"/>
<dbReference type="SMART" id="SM01019">
    <property type="entry name" value="B3"/>
    <property type="match status" value="1"/>
</dbReference>
<keyword evidence="3" id="KW-0238">DNA-binding</keyword>
<dbReference type="CDD" id="cd10017">
    <property type="entry name" value="B3_DNA"/>
    <property type="match status" value="1"/>
</dbReference>
<keyword evidence="8" id="KW-1185">Reference proteome</keyword>
<evidence type="ECO:0000256" key="1">
    <source>
        <dbReference type="ARBA" id="ARBA00004123"/>
    </source>
</evidence>
<feature type="domain" description="TF-B3" evidence="6">
    <location>
        <begin position="19"/>
        <end position="112"/>
    </location>
</feature>
<evidence type="ECO:0000313" key="7">
    <source>
        <dbReference type="EMBL" id="PIA52399.1"/>
    </source>
</evidence>
<evidence type="ECO:0000256" key="4">
    <source>
        <dbReference type="ARBA" id="ARBA00023163"/>
    </source>
</evidence>